<feature type="region of interest" description="Disordered" evidence="5">
    <location>
        <begin position="1"/>
        <end position="54"/>
    </location>
</feature>
<dbReference type="AlphaFoldDB" id="A0A5N6M1U7"/>
<dbReference type="SMART" id="SM00614">
    <property type="entry name" value="ZnF_BED"/>
    <property type="match status" value="1"/>
</dbReference>
<protein>
    <recommendedName>
        <fullName evidence="6">BED-type domain-containing protein</fullName>
    </recommendedName>
</protein>
<feature type="compositionally biased region" description="Basic and acidic residues" evidence="5">
    <location>
        <begin position="18"/>
        <end position="28"/>
    </location>
</feature>
<keyword evidence="2 4" id="KW-0863">Zinc-finger</keyword>
<evidence type="ECO:0000256" key="2">
    <source>
        <dbReference type="ARBA" id="ARBA00022771"/>
    </source>
</evidence>
<dbReference type="EMBL" id="SZYD01000017">
    <property type="protein sequence ID" value="KAD3067879.1"/>
    <property type="molecule type" value="Genomic_DNA"/>
</dbReference>
<sequence length="278" mass="31547">MDEEGEGIVGCDSSNTQKYDETNQHSQEHQSTNTDKSQEQEQFNNNDKKRKASSPAWEHFTNLIINGEKKAECVYCKAKLGAKSTNGTRHLLAHMDSCKKRKNKDIRQQVLSMNQIKTTGQSDLSCYNFDADKSRKDLTEMVVMHEYPLSVVEHHGFRKFVGGLQPFFKVPSRNTLKTDIFKIFEYEKKKTMSKQASEVVLFVPMVVMVVPCSFSGGGVCGSAGHLRSHRRPHRHDERDRGLRRRRSMVVEEIDGDDGAAEEELRGVVVCSVVMTTKT</sequence>
<evidence type="ECO:0000256" key="1">
    <source>
        <dbReference type="ARBA" id="ARBA00022723"/>
    </source>
</evidence>
<accession>A0A5N6M1U7</accession>
<evidence type="ECO:0000256" key="5">
    <source>
        <dbReference type="SAM" id="MobiDB-lite"/>
    </source>
</evidence>
<name>A0A5N6M1U7_9ASTR</name>
<keyword evidence="3" id="KW-0862">Zinc</keyword>
<dbReference type="OrthoDB" id="1900170at2759"/>
<feature type="domain" description="BED-type" evidence="6">
    <location>
        <begin position="51"/>
        <end position="110"/>
    </location>
</feature>
<dbReference type="InterPro" id="IPR036236">
    <property type="entry name" value="Znf_C2H2_sf"/>
</dbReference>
<dbReference type="SUPFAM" id="SSF57667">
    <property type="entry name" value="beta-beta-alpha zinc fingers"/>
    <property type="match status" value="1"/>
</dbReference>
<feature type="region of interest" description="Disordered" evidence="5">
    <location>
        <begin position="223"/>
        <end position="243"/>
    </location>
</feature>
<feature type="compositionally biased region" description="Polar residues" evidence="5">
    <location>
        <begin position="29"/>
        <end position="45"/>
    </location>
</feature>
<dbReference type="PANTHER" id="PTHR34396">
    <property type="entry name" value="OS03G0264950 PROTEIN-RELATED"/>
    <property type="match status" value="1"/>
</dbReference>
<comment type="caution">
    <text evidence="7">The sequence shown here is derived from an EMBL/GenBank/DDBJ whole genome shotgun (WGS) entry which is preliminary data.</text>
</comment>
<reference evidence="7 8" key="1">
    <citation type="submission" date="2019-05" db="EMBL/GenBank/DDBJ databases">
        <title>Mikania micrantha, genome provides insights into the molecular mechanism of rapid growth.</title>
        <authorList>
            <person name="Liu B."/>
        </authorList>
    </citation>
    <scope>NUCLEOTIDE SEQUENCE [LARGE SCALE GENOMIC DNA]</scope>
    <source>
        <strain evidence="7">NLD-2019</strain>
        <tissue evidence="7">Leaf</tissue>
    </source>
</reference>
<dbReference type="SUPFAM" id="SSF140996">
    <property type="entry name" value="Hermes dimerisation domain"/>
    <property type="match status" value="1"/>
</dbReference>
<dbReference type="PROSITE" id="PS50808">
    <property type="entry name" value="ZF_BED"/>
    <property type="match status" value="1"/>
</dbReference>
<evidence type="ECO:0000259" key="6">
    <source>
        <dbReference type="PROSITE" id="PS50808"/>
    </source>
</evidence>
<dbReference type="InterPro" id="IPR003656">
    <property type="entry name" value="Znf_BED"/>
</dbReference>
<dbReference type="InterPro" id="IPR053031">
    <property type="entry name" value="Cuticle_assoc_protein"/>
</dbReference>
<keyword evidence="1" id="KW-0479">Metal-binding</keyword>
<dbReference type="GO" id="GO:0005634">
    <property type="term" value="C:nucleus"/>
    <property type="evidence" value="ECO:0007669"/>
    <property type="project" value="TreeGrafter"/>
</dbReference>
<dbReference type="Pfam" id="PF02892">
    <property type="entry name" value="zf-BED"/>
    <property type="match status" value="1"/>
</dbReference>
<evidence type="ECO:0000313" key="7">
    <source>
        <dbReference type="EMBL" id="KAD3067879.1"/>
    </source>
</evidence>
<keyword evidence="8" id="KW-1185">Reference proteome</keyword>
<evidence type="ECO:0000256" key="3">
    <source>
        <dbReference type="ARBA" id="ARBA00022833"/>
    </source>
</evidence>
<dbReference type="Proteomes" id="UP000326396">
    <property type="component" value="Linkage Group LG7"/>
</dbReference>
<evidence type="ECO:0000313" key="8">
    <source>
        <dbReference type="Proteomes" id="UP000326396"/>
    </source>
</evidence>
<proteinExistence type="predicted"/>
<evidence type="ECO:0000256" key="4">
    <source>
        <dbReference type="PROSITE-ProRule" id="PRU00027"/>
    </source>
</evidence>
<dbReference type="GO" id="GO:1990837">
    <property type="term" value="F:sequence-specific double-stranded DNA binding"/>
    <property type="evidence" value="ECO:0007669"/>
    <property type="project" value="TreeGrafter"/>
</dbReference>
<dbReference type="GO" id="GO:0008270">
    <property type="term" value="F:zinc ion binding"/>
    <property type="evidence" value="ECO:0007669"/>
    <property type="project" value="UniProtKB-KW"/>
</dbReference>
<dbReference type="PANTHER" id="PTHR34396:SF25">
    <property type="entry name" value="BOUNDARY ELEMENT ASSOCIATED FACTOR"/>
    <property type="match status" value="1"/>
</dbReference>
<organism evidence="7 8">
    <name type="scientific">Mikania micrantha</name>
    <name type="common">bitter vine</name>
    <dbReference type="NCBI Taxonomy" id="192012"/>
    <lineage>
        <taxon>Eukaryota</taxon>
        <taxon>Viridiplantae</taxon>
        <taxon>Streptophyta</taxon>
        <taxon>Embryophyta</taxon>
        <taxon>Tracheophyta</taxon>
        <taxon>Spermatophyta</taxon>
        <taxon>Magnoliopsida</taxon>
        <taxon>eudicotyledons</taxon>
        <taxon>Gunneridae</taxon>
        <taxon>Pentapetalae</taxon>
        <taxon>asterids</taxon>
        <taxon>campanulids</taxon>
        <taxon>Asterales</taxon>
        <taxon>Asteraceae</taxon>
        <taxon>Asteroideae</taxon>
        <taxon>Heliantheae alliance</taxon>
        <taxon>Eupatorieae</taxon>
        <taxon>Mikania</taxon>
    </lineage>
</organism>
<gene>
    <name evidence="7" type="ORF">E3N88_35759</name>
</gene>
<dbReference type="GO" id="GO:0006357">
    <property type="term" value="P:regulation of transcription by RNA polymerase II"/>
    <property type="evidence" value="ECO:0007669"/>
    <property type="project" value="TreeGrafter"/>
</dbReference>